<evidence type="ECO:0000313" key="2">
    <source>
        <dbReference type="EMBL" id="EEC08007.1"/>
    </source>
</evidence>
<organism>
    <name type="scientific">Ixodes scapularis</name>
    <name type="common">Black-legged tick</name>
    <name type="synonym">Deer tick</name>
    <dbReference type="NCBI Taxonomy" id="6945"/>
    <lineage>
        <taxon>Eukaryota</taxon>
        <taxon>Metazoa</taxon>
        <taxon>Ecdysozoa</taxon>
        <taxon>Arthropoda</taxon>
        <taxon>Chelicerata</taxon>
        <taxon>Arachnida</taxon>
        <taxon>Acari</taxon>
        <taxon>Parasitiformes</taxon>
        <taxon>Ixodida</taxon>
        <taxon>Ixodoidea</taxon>
        <taxon>Ixodidae</taxon>
        <taxon>Ixodinae</taxon>
        <taxon>Ixodes</taxon>
    </lineage>
</organism>
<feature type="transmembrane region" description="Helical" evidence="1">
    <location>
        <begin position="96"/>
        <end position="115"/>
    </location>
</feature>
<dbReference type="AlphaFoldDB" id="B7PN35"/>
<reference evidence="2 4" key="1">
    <citation type="submission" date="2008-03" db="EMBL/GenBank/DDBJ databases">
        <title>Annotation of Ixodes scapularis.</title>
        <authorList>
            <consortium name="Ixodes scapularis Genome Project Consortium"/>
            <person name="Caler E."/>
            <person name="Hannick L.I."/>
            <person name="Bidwell S."/>
            <person name="Joardar V."/>
            <person name="Thiagarajan M."/>
            <person name="Amedeo P."/>
            <person name="Galinsky K.J."/>
            <person name="Schobel S."/>
            <person name="Inman J."/>
            <person name="Hostetler J."/>
            <person name="Miller J."/>
            <person name="Hammond M."/>
            <person name="Megy K."/>
            <person name="Lawson D."/>
            <person name="Kodira C."/>
            <person name="Sutton G."/>
            <person name="Meyer J."/>
            <person name="Hill C.A."/>
            <person name="Birren B."/>
            <person name="Nene V."/>
            <person name="Collins F."/>
            <person name="Alarcon-Chaidez F."/>
            <person name="Wikel S."/>
            <person name="Strausberg R."/>
        </authorList>
    </citation>
    <scope>NUCLEOTIDE SEQUENCE [LARGE SCALE GENOMIC DNA]</scope>
    <source>
        <strain evidence="4">Wikel</strain>
        <strain evidence="2">Wikel colony</strain>
    </source>
</reference>
<keyword evidence="1" id="KW-0812">Transmembrane</keyword>
<feature type="non-terminal residue" evidence="2">
    <location>
        <position position="137"/>
    </location>
</feature>
<dbReference type="EnsemblMetazoa" id="ISCW005320-RA">
    <property type="protein sequence ID" value="ISCW005320-PA"/>
    <property type="gene ID" value="ISCW005320"/>
</dbReference>
<dbReference type="EMBL" id="DS749781">
    <property type="protein sequence ID" value="EEC08007.1"/>
    <property type="molecule type" value="Genomic_DNA"/>
</dbReference>
<gene>
    <name evidence="2" type="ORF">IscW_ISCW005320</name>
</gene>
<sequence>EGGEESFTLGTHRQTFRHIGQARGTELNHSTFLFSYFIPSFASNSEAGFNVNLGAGSFISFAVLLFFFFFCHLSSIVTFFLLVYRHSLRNSLLPNSRLAIGAFFFVFGIFQYFFLPFLPPFVLCEINLYVTCALLCS</sequence>
<accession>B7PN35</accession>
<protein>
    <submittedName>
        <fullName evidence="2 3">Uncharacterized protein</fullName>
    </submittedName>
</protein>
<reference evidence="3" key="2">
    <citation type="submission" date="2020-05" db="UniProtKB">
        <authorList>
            <consortium name="EnsemblMetazoa"/>
        </authorList>
    </citation>
    <scope>IDENTIFICATION</scope>
    <source>
        <strain evidence="3">wikel</strain>
    </source>
</reference>
<keyword evidence="1" id="KW-0472">Membrane</keyword>
<dbReference type="HOGENOM" id="CLU_1870253_0_0_1"/>
<dbReference type="InParanoid" id="B7PN35"/>
<dbReference type="VEuPathDB" id="VectorBase:ISCI005320"/>
<dbReference type="VEuPathDB" id="VectorBase:ISCW005320"/>
<feature type="transmembrane region" description="Helical" evidence="1">
    <location>
        <begin position="58"/>
        <end position="84"/>
    </location>
</feature>
<evidence type="ECO:0000313" key="3">
    <source>
        <dbReference type="EnsemblMetazoa" id="ISCW005320-PA"/>
    </source>
</evidence>
<dbReference type="Proteomes" id="UP000001555">
    <property type="component" value="Unassembled WGS sequence"/>
</dbReference>
<evidence type="ECO:0000313" key="4">
    <source>
        <dbReference type="Proteomes" id="UP000001555"/>
    </source>
</evidence>
<name>B7PN35_IXOSC</name>
<dbReference type="PaxDb" id="6945-B7PN35"/>
<keyword evidence="4" id="KW-1185">Reference proteome</keyword>
<dbReference type="EMBL" id="ABJB010715330">
    <property type="status" value="NOT_ANNOTATED_CDS"/>
    <property type="molecule type" value="Genomic_DNA"/>
</dbReference>
<evidence type="ECO:0000256" key="1">
    <source>
        <dbReference type="SAM" id="Phobius"/>
    </source>
</evidence>
<proteinExistence type="predicted"/>
<feature type="non-terminal residue" evidence="2">
    <location>
        <position position="1"/>
    </location>
</feature>
<keyword evidence="1" id="KW-1133">Transmembrane helix</keyword>